<sequence length="103" mass="12018">PLYILSRAITTVPQLWMEWTIGLAGGPSVQGLEDMYCHRATFDHSEQVLYGRRKIIINEIWRRRAKGISTSVAVEEVELIRQRGQLSLYRLYQILNRQNKCTL</sequence>
<dbReference type="OrthoDB" id="428577at2759"/>
<dbReference type="InterPro" id="IPR052146">
    <property type="entry name" value="HOT1"/>
</dbReference>
<dbReference type="Proteomes" id="UP000800200">
    <property type="component" value="Unassembled WGS sequence"/>
</dbReference>
<protein>
    <recommendedName>
        <fullName evidence="1">Transcription activator GCR1-like domain-containing protein</fullName>
    </recommendedName>
</protein>
<keyword evidence="3" id="KW-1185">Reference proteome</keyword>
<dbReference type="PANTHER" id="PTHR37784">
    <property type="entry name" value="PROTEIN MSN1"/>
    <property type="match status" value="1"/>
</dbReference>
<dbReference type="InterPro" id="IPR022210">
    <property type="entry name" value="TF_GCR1-like"/>
</dbReference>
<feature type="domain" description="Transcription activator GCR1-like" evidence="1">
    <location>
        <begin position="3"/>
        <end position="81"/>
    </location>
</feature>
<dbReference type="AlphaFoldDB" id="A0A6A6E9V6"/>
<gene>
    <name evidence="2" type="ORF">K469DRAFT_568588</name>
</gene>
<dbReference type="Pfam" id="PF12550">
    <property type="entry name" value="GCR1_C"/>
    <property type="match status" value="1"/>
</dbReference>
<dbReference type="GO" id="GO:0000981">
    <property type="term" value="F:DNA-binding transcription factor activity, RNA polymerase II-specific"/>
    <property type="evidence" value="ECO:0007669"/>
    <property type="project" value="TreeGrafter"/>
</dbReference>
<proteinExistence type="predicted"/>
<dbReference type="GO" id="GO:0060963">
    <property type="term" value="P:positive regulation of ribosomal protein gene transcription by RNA polymerase II"/>
    <property type="evidence" value="ECO:0007669"/>
    <property type="project" value="TreeGrafter"/>
</dbReference>
<evidence type="ECO:0000313" key="2">
    <source>
        <dbReference type="EMBL" id="KAF2187572.1"/>
    </source>
</evidence>
<dbReference type="PANTHER" id="PTHR37784:SF2">
    <property type="entry name" value="HIGH-OSMOLARITY-INDUCED TRANSCRIPTION PROTEIN 1"/>
    <property type="match status" value="1"/>
</dbReference>
<dbReference type="GO" id="GO:0000978">
    <property type="term" value="F:RNA polymerase II cis-regulatory region sequence-specific DNA binding"/>
    <property type="evidence" value="ECO:0007669"/>
    <property type="project" value="TreeGrafter"/>
</dbReference>
<name>A0A6A6E9V6_9PEZI</name>
<organism evidence="2 3">
    <name type="scientific">Zopfia rhizophila CBS 207.26</name>
    <dbReference type="NCBI Taxonomy" id="1314779"/>
    <lineage>
        <taxon>Eukaryota</taxon>
        <taxon>Fungi</taxon>
        <taxon>Dikarya</taxon>
        <taxon>Ascomycota</taxon>
        <taxon>Pezizomycotina</taxon>
        <taxon>Dothideomycetes</taxon>
        <taxon>Dothideomycetes incertae sedis</taxon>
        <taxon>Zopfiaceae</taxon>
        <taxon>Zopfia</taxon>
    </lineage>
</organism>
<dbReference type="EMBL" id="ML994626">
    <property type="protein sequence ID" value="KAF2187572.1"/>
    <property type="molecule type" value="Genomic_DNA"/>
</dbReference>
<evidence type="ECO:0000259" key="1">
    <source>
        <dbReference type="Pfam" id="PF12550"/>
    </source>
</evidence>
<feature type="non-terminal residue" evidence="2">
    <location>
        <position position="1"/>
    </location>
</feature>
<accession>A0A6A6E9V6</accession>
<evidence type="ECO:0000313" key="3">
    <source>
        <dbReference type="Proteomes" id="UP000800200"/>
    </source>
</evidence>
<reference evidence="2" key="1">
    <citation type="journal article" date="2020" name="Stud. Mycol.">
        <title>101 Dothideomycetes genomes: a test case for predicting lifestyles and emergence of pathogens.</title>
        <authorList>
            <person name="Haridas S."/>
            <person name="Albert R."/>
            <person name="Binder M."/>
            <person name="Bloem J."/>
            <person name="Labutti K."/>
            <person name="Salamov A."/>
            <person name="Andreopoulos B."/>
            <person name="Baker S."/>
            <person name="Barry K."/>
            <person name="Bills G."/>
            <person name="Bluhm B."/>
            <person name="Cannon C."/>
            <person name="Castanera R."/>
            <person name="Culley D."/>
            <person name="Daum C."/>
            <person name="Ezra D."/>
            <person name="Gonzalez J."/>
            <person name="Henrissat B."/>
            <person name="Kuo A."/>
            <person name="Liang C."/>
            <person name="Lipzen A."/>
            <person name="Lutzoni F."/>
            <person name="Magnuson J."/>
            <person name="Mondo S."/>
            <person name="Nolan M."/>
            <person name="Ohm R."/>
            <person name="Pangilinan J."/>
            <person name="Park H.-J."/>
            <person name="Ramirez L."/>
            <person name="Alfaro M."/>
            <person name="Sun H."/>
            <person name="Tritt A."/>
            <person name="Yoshinaga Y."/>
            <person name="Zwiers L.-H."/>
            <person name="Turgeon B."/>
            <person name="Goodwin S."/>
            <person name="Spatafora J."/>
            <person name="Crous P."/>
            <person name="Grigoriev I."/>
        </authorList>
    </citation>
    <scope>NUCLEOTIDE SEQUENCE</scope>
    <source>
        <strain evidence="2">CBS 207.26</strain>
    </source>
</reference>